<dbReference type="EC" id="2.7.11.22" evidence="2"/>
<dbReference type="EMBL" id="MLAK01000552">
    <property type="protein sequence ID" value="OHT12891.1"/>
    <property type="molecule type" value="Genomic_DNA"/>
</dbReference>
<dbReference type="OrthoDB" id="63265at2759"/>
<dbReference type="AlphaFoldDB" id="A0A1J4KNT3"/>
<dbReference type="SMART" id="SM00220">
    <property type="entry name" value="S_TKc"/>
    <property type="match status" value="1"/>
</dbReference>
<dbReference type="PROSITE" id="PS00108">
    <property type="entry name" value="PROTEIN_KINASE_ST"/>
    <property type="match status" value="1"/>
</dbReference>
<dbReference type="FunFam" id="1.10.510.10:FF:000624">
    <property type="entry name" value="Mitogen-activated protein kinase"/>
    <property type="match status" value="1"/>
</dbReference>
<dbReference type="Proteomes" id="UP000179807">
    <property type="component" value="Unassembled WGS sequence"/>
</dbReference>
<evidence type="ECO:0000256" key="5">
    <source>
        <dbReference type="ARBA" id="ARBA00022741"/>
    </source>
</evidence>
<dbReference type="Pfam" id="PF00069">
    <property type="entry name" value="Pkinase"/>
    <property type="match status" value="1"/>
</dbReference>
<dbReference type="PROSITE" id="PS00107">
    <property type="entry name" value="PROTEIN_KINASE_ATP"/>
    <property type="match status" value="1"/>
</dbReference>
<comment type="caution">
    <text evidence="13">The sequence shown here is derived from an EMBL/GenBank/DDBJ whole genome shotgun (WGS) entry which is preliminary data.</text>
</comment>
<keyword evidence="5 10" id="KW-0547">Nucleotide-binding</keyword>
<dbReference type="InterPro" id="IPR050108">
    <property type="entry name" value="CDK"/>
</dbReference>
<comment type="similarity">
    <text evidence="1">Belongs to the protein kinase superfamily. CMGC Ser/Thr protein kinase family. CDC2/CDKX subfamily.</text>
</comment>
<keyword evidence="6 13" id="KW-0418">Kinase</keyword>
<keyword evidence="7 10" id="KW-0067">ATP-binding</keyword>
<sequence length="324" mass="35813">MNVQLKGYGPLSLIGEGRFSMVYKTQNLLSSQLYAVKVMSPNSKIPEPSVSFYREIQALSVASHPNIVKLHEVVQNSPNLSLVMEYLPYNLSQVVQSSVLPESIVKGLMLMLLRGVAHLHHLGIIHRDIKPANLLLSNNGTLKICDLGLCRILPEKLAGIGGAKTADETHAWTLQVGTSFYRAPELLLGDRGYGEAVDTWAVGCVMAELLNGKPLFPGQGDIEQLGFITNLLGSPDETRWPGFSQLADFGHIVFKEKEPENIMKMFPGWSDHAIDLFSRFIVYEPGKRISAREAMNHDWFFTEPAPMIAPFDGSGFDLISGSYI</sequence>
<dbReference type="InterPro" id="IPR000719">
    <property type="entry name" value="Prot_kinase_dom"/>
</dbReference>
<gene>
    <name evidence="13" type="ORF">TRFO_17031</name>
</gene>
<dbReference type="InterPro" id="IPR008271">
    <property type="entry name" value="Ser/Thr_kinase_AS"/>
</dbReference>
<evidence type="ECO:0000256" key="3">
    <source>
        <dbReference type="ARBA" id="ARBA00022527"/>
    </source>
</evidence>
<comment type="catalytic activity">
    <reaction evidence="8">
        <text>L-threonyl-[protein] + ATP = O-phospho-L-threonyl-[protein] + ADP + H(+)</text>
        <dbReference type="Rhea" id="RHEA:46608"/>
        <dbReference type="Rhea" id="RHEA-COMP:11060"/>
        <dbReference type="Rhea" id="RHEA-COMP:11605"/>
        <dbReference type="ChEBI" id="CHEBI:15378"/>
        <dbReference type="ChEBI" id="CHEBI:30013"/>
        <dbReference type="ChEBI" id="CHEBI:30616"/>
        <dbReference type="ChEBI" id="CHEBI:61977"/>
        <dbReference type="ChEBI" id="CHEBI:456216"/>
        <dbReference type="EC" id="2.7.11.22"/>
    </reaction>
</comment>
<name>A0A1J4KNT3_9EUKA</name>
<dbReference type="PANTHER" id="PTHR24056">
    <property type="entry name" value="CELL DIVISION PROTEIN KINASE"/>
    <property type="match status" value="1"/>
</dbReference>
<evidence type="ECO:0000256" key="6">
    <source>
        <dbReference type="ARBA" id="ARBA00022777"/>
    </source>
</evidence>
<dbReference type="InterPro" id="IPR017441">
    <property type="entry name" value="Protein_kinase_ATP_BS"/>
</dbReference>
<evidence type="ECO:0000256" key="9">
    <source>
        <dbReference type="ARBA" id="ARBA00048367"/>
    </source>
</evidence>
<dbReference type="GeneID" id="94834045"/>
<keyword evidence="3 11" id="KW-0723">Serine/threonine-protein kinase</keyword>
<evidence type="ECO:0000256" key="1">
    <source>
        <dbReference type="ARBA" id="ARBA00006485"/>
    </source>
</evidence>
<dbReference type="PANTHER" id="PTHR24056:SF171">
    <property type="entry name" value="CYCLIN-DEPENDENT KINASE 20"/>
    <property type="match status" value="1"/>
</dbReference>
<dbReference type="RefSeq" id="XP_068366027.1">
    <property type="nucleotide sequence ID" value="XM_068499341.1"/>
</dbReference>
<dbReference type="GO" id="GO:0005524">
    <property type="term" value="F:ATP binding"/>
    <property type="evidence" value="ECO:0007669"/>
    <property type="project" value="UniProtKB-UniRule"/>
</dbReference>
<evidence type="ECO:0000259" key="12">
    <source>
        <dbReference type="PROSITE" id="PS50011"/>
    </source>
</evidence>
<proteinExistence type="inferred from homology"/>
<dbReference type="InterPro" id="IPR011009">
    <property type="entry name" value="Kinase-like_dom_sf"/>
</dbReference>
<feature type="binding site" evidence="10">
    <location>
        <position position="37"/>
    </location>
    <ligand>
        <name>ATP</name>
        <dbReference type="ChEBI" id="CHEBI:30616"/>
    </ligand>
</feature>
<evidence type="ECO:0000256" key="8">
    <source>
        <dbReference type="ARBA" id="ARBA00047811"/>
    </source>
</evidence>
<dbReference type="SUPFAM" id="SSF56112">
    <property type="entry name" value="Protein kinase-like (PK-like)"/>
    <property type="match status" value="1"/>
</dbReference>
<accession>A0A1J4KNT3</accession>
<feature type="domain" description="Protein kinase" evidence="12">
    <location>
        <begin position="8"/>
        <end position="300"/>
    </location>
</feature>
<dbReference type="GO" id="GO:0004693">
    <property type="term" value="F:cyclin-dependent protein serine/threonine kinase activity"/>
    <property type="evidence" value="ECO:0007669"/>
    <property type="project" value="UniProtKB-EC"/>
</dbReference>
<comment type="catalytic activity">
    <reaction evidence="9">
        <text>L-seryl-[protein] + ATP = O-phospho-L-seryl-[protein] + ADP + H(+)</text>
        <dbReference type="Rhea" id="RHEA:17989"/>
        <dbReference type="Rhea" id="RHEA-COMP:9863"/>
        <dbReference type="Rhea" id="RHEA-COMP:11604"/>
        <dbReference type="ChEBI" id="CHEBI:15378"/>
        <dbReference type="ChEBI" id="CHEBI:29999"/>
        <dbReference type="ChEBI" id="CHEBI:30616"/>
        <dbReference type="ChEBI" id="CHEBI:83421"/>
        <dbReference type="ChEBI" id="CHEBI:456216"/>
        <dbReference type="EC" id="2.7.11.22"/>
    </reaction>
</comment>
<evidence type="ECO:0000256" key="11">
    <source>
        <dbReference type="RuleBase" id="RU000304"/>
    </source>
</evidence>
<evidence type="ECO:0000256" key="10">
    <source>
        <dbReference type="PROSITE-ProRule" id="PRU10141"/>
    </source>
</evidence>
<dbReference type="VEuPathDB" id="TrichDB:TRFO_17031"/>
<dbReference type="Gene3D" id="1.10.510.10">
    <property type="entry name" value="Transferase(Phosphotransferase) domain 1"/>
    <property type="match status" value="1"/>
</dbReference>
<keyword evidence="4" id="KW-0808">Transferase</keyword>
<reference evidence="13" key="1">
    <citation type="submission" date="2016-10" db="EMBL/GenBank/DDBJ databases">
        <authorList>
            <person name="Benchimol M."/>
            <person name="Almeida L.G."/>
            <person name="Vasconcelos A.T."/>
            <person name="Perreira-Neves A."/>
            <person name="Rosa I.A."/>
            <person name="Tasca T."/>
            <person name="Bogo M.R."/>
            <person name="de Souza W."/>
        </authorList>
    </citation>
    <scope>NUCLEOTIDE SEQUENCE [LARGE SCALE GENOMIC DNA]</scope>
    <source>
        <strain evidence="13">K</strain>
    </source>
</reference>
<dbReference type="GO" id="GO:0005634">
    <property type="term" value="C:nucleus"/>
    <property type="evidence" value="ECO:0007669"/>
    <property type="project" value="TreeGrafter"/>
</dbReference>
<evidence type="ECO:0000256" key="4">
    <source>
        <dbReference type="ARBA" id="ARBA00022679"/>
    </source>
</evidence>
<evidence type="ECO:0000313" key="14">
    <source>
        <dbReference type="Proteomes" id="UP000179807"/>
    </source>
</evidence>
<evidence type="ECO:0000256" key="7">
    <source>
        <dbReference type="ARBA" id="ARBA00022840"/>
    </source>
</evidence>
<protein>
    <recommendedName>
        <fullName evidence="2">cyclin-dependent kinase</fullName>
        <ecNumber evidence="2">2.7.11.22</ecNumber>
    </recommendedName>
</protein>
<evidence type="ECO:0000256" key="2">
    <source>
        <dbReference type="ARBA" id="ARBA00012425"/>
    </source>
</evidence>
<dbReference type="PROSITE" id="PS50011">
    <property type="entry name" value="PROTEIN_KINASE_DOM"/>
    <property type="match status" value="1"/>
</dbReference>
<dbReference type="Gene3D" id="3.30.200.20">
    <property type="entry name" value="Phosphorylase Kinase, domain 1"/>
    <property type="match status" value="1"/>
</dbReference>
<keyword evidence="14" id="KW-1185">Reference proteome</keyword>
<organism evidence="13 14">
    <name type="scientific">Tritrichomonas foetus</name>
    <dbReference type="NCBI Taxonomy" id="1144522"/>
    <lineage>
        <taxon>Eukaryota</taxon>
        <taxon>Metamonada</taxon>
        <taxon>Parabasalia</taxon>
        <taxon>Tritrichomonadida</taxon>
        <taxon>Tritrichomonadidae</taxon>
        <taxon>Tritrichomonas</taxon>
    </lineage>
</organism>
<evidence type="ECO:0000313" key="13">
    <source>
        <dbReference type="EMBL" id="OHT12891.1"/>
    </source>
</evidence>